<keyword evidence="3 9" id="KW-0812">Transmembrane</keyword>
<dbReference type="InterPro" id="IPR017871">
    <property type="entry name" value="ABC_transporter-like_CS"/>
</dbReference>
<feature type="domain" description="ABC transporter" evidence="10">
    <location>
        <begin position="333"/>
        <end position="568"/>
    </location>
</feature>
<evidence type="ECO:0000313" key="12">
    <source>
        <dbReference type="EMBL" id="MEK8032074.1"/>
    </source>
</evidence>
<evidence type="ECO:0000256" key="8">
    <source>
        <dbReference type="SAM" id="MobiDB-lite"/>
    </source>
</evidence>
<dbReference type="InterPro" id="IPR003593">
    <property type="entry name" value="AAA+_ATPase"/>
</dbReference>
<evidence type="ECO:0000256" key="7">
    <source>
        <dbReference type="ARBA" id="ARBA00023136"/>
    </source>
</evidence>
<keyword evidence="7 9" id="KW-0472">Membrane</keyword>
<evidence type="ECO:0000256" key="6">
    <source>
        <dbReference type="ARBA" id="ARBA00022989"/>
    </source>
</evidence>
<evidence type="ECO:0000259" key="10">
    <source>
        <dbReference type="PROSITE" id="PS50893"/>
    </source>
</evidence>
<dbReference type="InterPro" id="IPR011527">
    <property type="entry name" value="ABC1_TM_dom"/>
</dbReference>
<dbReference type="PANTHER" id="PTHR24221:SF248">
    <property type="entry name" value="ABC TRANSPORTER TRANSMEMBRANE REGION"/>
    <property type="match status" value="1"/>
</dbReference>
<dbReference type="EMBL" id="JBBUTG010000009">
    <property type="protein sequence ID" value="MEK8032074.1"/>
    <property type="molecule type" value="Genomic_DNA"/>
</dbReference>
<evidence type="ECO:0000256" key="9">
    <source>
        <dbReference type="SAM" id="Phobius"/>
    </source>
</evidence>
<evidence type="ECO:0000256" key="2">
    <source>
        <dbReference type="ARBA" id="ARBA00022475"/>
    </source>
</evidence>
<evidence type="ECO:0000256" key="4">
    <source>
        <dbReference type="ARBA" id="ARBA00022741"/>
    </source>
</evidence>
<feature type="transmembrane region" description="Helical" evidence="9">
    <location>
        <begin position="61"/>
        <end position="78"/>
    </location>
</feature>
<dbReference type="RefSeq" id="WP_341426490.1">
    <property type="nucleotide sequence ID" value="NZ_JBBUTG010000009.1"/>
</dbReference>
<dbReference type="SUPFAM" id="SSF90123">
    <property type="entry name" value="ABC transporter transmembrane region"/>
    <property type="match status" value="1"/>
</dbReference>
<feature type="transmembrane region" description="Helical" evidence="9">
    <location>
        <begin position="159"/>
        <end position="176"/>
    </location>
</feature>
<dbReference type="Gene3D" id="1.20.1560.10">
    <property type="entry name" value="ABC transporter type 1, transmembrane domain"/>
    <property type="match status" value="1"/>
</dbReference>
<sequence>MSAPARSALPEAESSLQRFVRPHLKWALGFSLVINLALLTPSLFMLQVYDRVLVTRSVETLVMLLLLAGFSLAVFGAMDQIRTRLLTMLGMSLERRYGPGLLGQLIVANARQSSVELADGLKDLSSLRTFLSGPGVVALFDTPWAIVYLVIIAFFDPRLGVLATLAALILLALTWANNRLVRQGLAQIQDASRATARWADRCMQNAEVVTALGMGEAMTQRWAAQSISVQEATLAATSLSGKLAAISRTARQGVQVLMLSAGAWLVIREGATPGVMIATTIILGRALAPVEQLIGGWQSLVEARLAHRRLQALLDRPVEGQVSTSLPMPTGRLDVESLSHAAPQSGRVLLRQVSFKAEPGELVAVVGGSGAGKTTLARLLVGVLKASGGTVRLDGADIRQYDPRALGAALGYLPQDVELFAGTVAENIARFTSAESSQVVAAAQAAGAHELILRFPQGYDTPVGEGGRLLSGGQRQRVALARALFGEPALVVLDEPDASLDADGEEALMAALQRLRARGATVVAVTQRRRLLSVADRVLVLRDGAIERTAVRRGGGADMVADPELPQASQPMPTGEDTQTRGGRA</sequence>
<keyword evidence="2" id="KW-1003">Cell membrane</keyword>
<protein>
    <submittedName>
        <fullName evidence="12">Type I secretion system permease/ATPase</fullName>
    </submittedName>
</protein>
<evidence type="ECO:0000256" key="5">
    <source>
        <dbReference type="ARBA" id="ARBA00022840"/>
    </source>
</evidence>
<name>A0ABU9BQP6_9BURK</name>
<evidence type="ECO:0000313" key="13">
    <source>
        <dbReference type="Proteomes" id="UP001371218"/>
    </source>
</evidence>
<dbReference type="Proteomes" id="UP001371218">
    <property type="component" value="Unassembled WGS sequence"/>
</dbReference>
<dbReference type="InterPro" id="IPR036640">
    <property type="entry name" value="ABC1_TM_sf"/>
</dbReference>
<accession>A0ABU9BQP6</accession>
<dbReference type="PROSITE" id="PS50929">
    <property type="entry name" value="ABC_TM1F"/>
    <property type="match status" value="1"/>
</dbReference>
<dbReference type="Pfam" id="PF00005">
    <property type="entry name" value="ABC_tran"/>
    <property type="match status" value="1"/>
</dbReference>
<dbReference type="InterPro" id="IPR039421">
    <property type="entry name" value="Type_1_exporter"/>
</dbReference>
<comment type="subcellular location">
    <subcellularLocation>
        <location evidence="1">Cell membrane</location>
        <topology evidence="1">Multi-pass membrane protein</topology>
    </subcellularLocation>
</comment>
<feature type="transmembrane region" description="Helical" evidence="9">
    <location>
        <begin position="130"/>
        <end position="153"/>
    </location>
</feature>
<keyword evidence="6 9" id="KW-1133">Transmembrane helix</keyword>
<dbReference type="PROSITE" id="PS00211">
    <property type="entry name" value="ABC_TRANSPORTER_1"/>
    <property type="match status" value="1"/>
</dbReference>
<keyword evidence="5" id="KW-0067">ATP-binding</keyword>
<dbReference type="InterPro" id="IPR003439">
    <property type="entry name" value="ABC_transporter-like_ATP-bd"/>
</dbReference>
<evidence type="ECO:0000256" key="1">
    <source>
        <dbReference type="ARBA" id="ARBA00004651"/>
    </source>
</evidence>
<dbReference type="SUPFAM" id="SSF52540">
    <property type="entry name" value="P-loop containing nucleoside triphosphate hydrolases"/>
    <property type="match status" value="1"/>
</dbReference>
<feature type="compositionally biased region" description="Polar residues" evidence="8">
    <location>
        <begin position="567"/>
        <end position="585"/>
    </location>
</feature>
<dbReference type="InterPro" id="IPR010128">
    <property type="entry name" value="ATPase_T1SS_PrtD-like"/>
</dbReference>
<dbReference type="Pfam" id="PF00664">
    <property type="entry name" value="ABC_membrane"/>
    <property type="match status" value="1"/>
</dbReference>
<dbReference type="Gene3D" id="3.40.50.300">
    <property type="entry name" value="P-loop containing nucleotide triphosphate hydrolases"/>
    <property type="match status" value="1"/>
</dbReference>
<keyword evidence="13" id="KW-1185">Reference proteome</keyword>
<proteinExistence type="predicted"/>
<gene>
    <name evidence="12" type="ORF">AACH06_14705</name>
</gene>
<dbReference type="NCBIfam" id="TIGR01842">
    <property type="entry name" value="type_I_sec_PrtD"/>
    <property type="match status" value="1"/>
</dbReference>
<feature type="region of interest" description="Disordered" evidence="8">
    <location>
        <begin position="556"/>
        <end position="585"/>
    </location>
</feature>
<comment type="caution">
    <text evidence="12">The sequence shown here is derived from an EMBL/GenBank/DDBJ whole genome shotgun (WGS) entry which is preliminary data.</text>
</comment>
<evidence type="ECO:0000259" key="11">
    <source>
        <dbReference type="PROSITE" id="PS50929"/>
    </source>
</evidence>
<feature type="domain" description="ABC transmembrane type-1" evidence="11">
    <location>
        <begin position="26"/>
        <end position="302"/>
    </location>
</feature>
<organism evidence="12 13">
    <name type="scientific">Ideonella lacteola</name>
    <dbReference type="NCBI Taxonomy" id="2984193"/>
    <lineage>
        <taxon>Bacteria</taxon>
        <taxon>Pseudomonadati</taxon>
        <taxon>Pseudomonadota</taxon>
        <taxon>Betaproteobacteria</taxon>
        <taxon>Burkholderiales</taxon>
        <taxon>Sphaerotilaceae</taxon>
        <taxon>Ideonella</taxon>
    </lineage>
</organism>
<keyword evidence="4" id="KW-0547">Nucleotide-binding</keyword>
<reference evidence="12 13" key="1">
    <citation type="submission" date="2024-04" db="EMBL/GenBank/DDBJ databases">
        <title>Novel species of the genus Ideonella isolated from streams.</title>
        <authorList>
            <person name="Lu H."/>
        </authorList>
    </citation>
    <scope>NUCLEOTIDE SEQUENCE [LARGE SCALE GENOMIC DNA]</scope>
    <source>
        <strain evidence="12 13">DXS29W</strain>
    </source>
</reference>
<feature type="transmembrane region" description="Helical" evidence="9">
    <location>
        <begin position="26"/>
        <end position="49"/>
    </location>
</feature>
<dbReference type="InterPro" id="IPR027417">
    <property type="entry name" value="P-loop_NTPase"/>
</dbReference>
<evidence type="ECO:0000256" key="3">
    <source>
        <dbReference type="ARBA" id="ARBA00022692"/>
    </source>
</evidence>
<dbReference type="SMART" id="SM00382">
    <property type="entry name" value="AAA"/>
    <property type="match status" value="1"/>
</dbReference>
<dbReference type="PROSITE" id="PS50893">
    <property type="entry name" value="ABC_TRANSPORTER_2"/>
    <property type="match status" value="1"/>
</dbReference>
<dbReference type="PANTHER" id="PTHR24221">
    <property type="entry name" value="ATP-BINDING CASSETTE SUB-FAMILY B"/>
    <property type="match status" value="1"/>
</dbReference>